<accession>G0L8Y7</accession>
<dbReference type="SMART" id="SM00812">
    <property type="entry name" value="Alpha_L_fucos"/>
    <property type="match status" value="1"/>
</dbReference>
<dbReference type="AlphaFoldDB" id="G0L8Y7"/>
<evidence type="ECO:0000256" key="3">
    <source>
        <dbReference type="ARBA" id="ARBA00012662"/>
    </source>
</evidence>
<dbReference type="PATRIC" id="fig|63186.3.peg.199"/>
<sequence>MNSKYHLFALLLVQALIGPKSAFAQEIDFKPTYESLKQYTTPEWFRDAKFGIWSHWGPQSVPERGDWYARFMYLQGVLDWGEKFDVNESHTKRYGHPSEFGYKDLIPLFTAEKWNPEKLMELYQKAGARYFVSMGQHHDNFDMWNSKLQPWNSVNMGPKRDIVKEWQDAAKKNGMPFGVSFHGEAAWTFFESSRLSDHKGPFQGVPYDGWQTKEDGKGKWWEGYDPRDLYGQPHKPKLPANVKYAEEVVEEGEPPSDAFLDNFIGRVYDVLDQYHPELIYFDSGHFPAGKARGTKLIADFYNMSQKWNKGINQAVVNAKHLTDEEQQMFMLDFENTHSSEVRKLPWQTDIGFDGWFYLEKEKEDYLPTQDVIHTLADIVSKNGNMLLNITQSANGEIHPYAYQFLKEMTQWMAINSEGIHGTRPWIKFGEGPSRIEGEKDIEHESIDYSSKDFRFTTKGNVLYAILMKYPESKKEISITSLSKNEILWFGDIGNVSLLGHKGNLKWKRTANGLVVSLPEKAPCDYAYVIKISSSKKSG</sequence>
<dbReference type="Gene3D" id="3.20.20.80">
    <property type="entry name" value="Glycosidases"/>
    <property type="match status" value="1"/>
</dbReference>
<dbReference type="InterPro" id="IPR017853">
    <property type="entry name" value="GH"/>
</dbReference>
<comment type="function">
    <text evidence="1">Alpha-L-fucosidase is responsible for hydrolyzing the alpha-1,6-linked fucose joined to the reducing-end N-acetylglucosamine of the carbohydrate moieties of glycoproteins.</text>
</comment>
<dbReference type="InterPro" id="IPR000933">
    <property type="entry name" value="Glyco_hydro_29"/>
</dbReference>
<dbReference type="GO" id="GO:0016139">
    <property type="term" value="P:glycoside catabolic process"/>
    <property type="evidence" value="ECO:0007669"/>
    <property type="project" value="TreeGrafter"/>
</dbReference>
<evidence type="ECO:0000256" key="4">
    <source>
        <dbReference type="ARBA" id="ARBA00022729"/>
    </source>
</evidence>
<dbReference type="SMR" id="G0L8Y7"/>
<dbReference type="PANTHER" id="PTHR10030:SF37">
    <property type="entry name" value="ALPHA-L-FUCOSIDASE-RELATED"/>
    <property type="match status" value="1"/>
</dbReference>
<dbReference type="GO" id="GO:0004560">
    <property type="term" value="F:alpha-L-fucosidase activity"/>
    <property type="evidence" value="ECO:0007669"/>
    <property type="project" value="UniProtKB-EC"/>
</dbReference>
<gene>
    <name evidence="10" type="primary">fucA10</name>
    <name evidence="10" type="ordered locus">zobellia_197</name>
</gene>
<keyword evidence="4 7" id="KW-0732">Signal</keyword>
<evidence type="ECO:0000259" key="9">
    <source>
        <dbReference type="Pfam" id="PF16757"/>
    </source>
</evidence>
<evidence type="ECO:0000256" key="1">
    <source>
        <dbReference type="ARBA" id="ARBA00004071"/>
    </source>
</evidence>
<keyword evidence="6 10" id="KW-0326">Glycosidase</keyword>
<evidence type="ECO:0000256" key="6">
    <source>
        <dbReference type="ARBA" id="ARBA00023295"/>
    </source>
</evidence>
<organism evidence="10 11">
    <name type="scientific">Zobellia galactanivorans (strain DSM 12802 / CCUG 47099 / CIP 106680 / NCIMB 13871 / Dsij)</name>
    <dbReference type="NCBI Taxonomy" id="63186"/>
    <lineage>
        <taxon>Bacteria</taxon>
        <taxon>Pseudomonadati</taxon>
        <taxon>Bacteroidota</taxon>
        <taxon>Flavobacteriia</taxon>
        <taxon>Flavobacteriales</taxon>
        <taxon>Flavobacteriaceae</taxon>
        <taxon>Zobellia</taxon>
    </lineage>
</organism>
<dbReference type="Pfam" id="PF16757">
    <property type="entry name" value="Fucosidase_C"/>
    <property type="match status" value="1"/>
</dbReference>
<dbReference type="GO" id="GO:0005764">
    <property type="term" value="C:lysosome"/>
    <property type="evidence" value="ECO:0007669"/>
    <property type="project" value="TreeGrafter"/>
</dbReference>
<feature type="chain" id="PRO_5003402310" description="alpha-L-fucosidase" evidence="7">
    <location>
        <begin position="25"/>
        <end position="538"/>
    </location>
</feature>
<dbReference type="GO" id="GO:0006004">
    <property type="term" value="P:fucose metabolic process"/>
    <property type="evidence" value="ECO:0007669"/>
    <property type="project" value="InterPro"/>
</dbReference>
<evidence type="ECO:0000313" key="10">
    <source>
        <dbReference type="EMBL" id="CAZ94270.1"/>
    </source>
</evidence>
<reference evidence="11" key="1">
    <citation type="submission" date="2009-07" db="EMBL/GenBank/DDBJ databases">
        <title>Complete genome sequence of Zobellia galactanivorans Dsij.</title>
        <authorList>
            <consortium name="Genoscope - CEA"/>
        </authorList>
    </citation>
    <scope>NUCLEOTIDE SEQUENCE [LARGE SCALE GENOMIC DNA]</scope>
    <source>
        <strain evidence="11">DSM 12802 / CCUG 47099 / CIP 106680 / NCIMB 13871 / Dsij</strain>
    </source>
</reference>
<dbReference type="Pfam" id="PF01120">
    <property type="entry name" value="Alpha_L_fucos"/>
    <property type="match status" value="1"/>
</dbReference>
<dbReference type="PIRSF" id="PIRSF001092">
    <property type="entry name" value="Alpha-L-fucosidase"/>
    <property type="match status" value="1"/>
</dbReference>
<protein>
    <recommendedName>
        <fullName evidence="3">alpha-L-fucosidase</fullName>
        <ecNumber evidence="3">3.2.1.51</ecNumber>
    </recommendedName>
</protein>
<evidence type="ECO:0000256" key="2">
    <source>
        <dbReference type="ARBA" id="ARBA00007951"/>
    </source>
</evidence>
<dbReference type="InterPro" id="IPR031919">
    <property type="entry name" value="Fucosidase_C"/>
</dbReference>
<feature type="domain" description="Glycoside hydrolase family 29 N-terminal" evidence="8">
    <location>
        <begin position="24"/>
        <end position="417"/>
    </location>
</feature>
<dbReference type="SUPFAM" id="SSF51445">
    <property type="entry name" value="(Trans)glycosidases"/>
    <property type="match status" value="1"/>
</dbReference>
<evidence type="ECO:0000313" key="11">
    <source>
        <dbReference type="Proteomes" id="UP000008898"/>
    </source>
</evidence>
<comment type="similarity">
    <text evidence="2">Belongs to the glycosyl hydrolase 29 family.</text>
</comment>
<dbReference type="KEGG" id="zga:ZOBELLIA_197"/>
<dbReference type="RefSeq" id="WP_013991583.1">
    <property type="nucleotide sequence ID" value="NC_015844.1"/>
</dbReference>
<keyword evidence="11" id="KW-1185">Reference proteome</keyword>
<evidence type="ECO:0000256" key="5">
    <source>
        <dbReference type="ARBA" id="ARBA00022801"/>
    </source>
</evidence>
<dbReference type="EC" id="3.2.1.51" evidence="3"/>
<dbReference type="PANTHER" id="PTHR10030">
    <property type="entry name" value="ALPHA-L-FUCOSIDASE"/>
    <property type="match status" value="1"/>
</dbReference>
<dbReference type="InterPro" id="IPR013780">
    <property type="entry name" value="Glyco_hydro_b"/>
</dbReference>
<dbReference type="OrthoDB" id="1095333at2"/>
<keyword evidence="5 10" id="KW-0378">Hydrolase</keyword>
<feature type="signal peptide" evidence="7">
    <location>
        <begin position="1"/>
        <end position="24"/>
    </location>
</feature>
<dbReference type="HOGENOM" id="CLU_002934_6_1_10"/>
<dbReference type="STRING" id="63186.ZOBELLIA_197"/>
<evidence type="ECO:0000259" key="8">
    <source>
        <dbReference type="Pfam" id="PF01120"/>
    </source>
</evidence>
<proteinExistence type="inferred from homology"/>
<evidence type="ECO:0000256" key="7">
    <source>
        <dbReference type="SAM" id="SignalP"/>
    </source>
</evidence>
<dbReference type="InterPro" id="IPR016286">
    <property type="entry name" value="FUC_metazoa-typ"/>
</dbReference>
<reference evidence="10 11" key="2">
    <citation type="journal article" date="2012" name="Environ. Microbiol.">
        <title>Characterization of the first alginolytic operons in a marine bacterium: from their emergence in marine Flavobacteriia to their independent transfers to marine Proteobacteria and human gut Bacteroides.</title>
        <authorList>
            <person name="Thomas F."/>
            <person name="Barbeyron T."/>
            <person name="Tonon T."/>
            <person name="Genicot S."/>
            <person name="Czjzek M."/>
            <person name="Michel G."/>
        </authorList>
    </citation>
    <scope>NUCLEOTIDE SEQUENCE [LARGE SCALE GENOMIC DNA]</scope>
    <source>
        <strain evidence="11">DSM 12802 / CCUG 47099 / CIP 106680 / NCIMB 13871 / Dsij</strain>
    </source>
</reference>
<dbReference type="Gene3D" id="2.60.40.1180">
    <property type="entry name" value="Golgi alpha-mannosidase II"/>
    <property type="match status" value="1"/>
</dbReference>
<feature type="domain" description="Alpha-L-fucosidase C-terminal" evidence="9">
    <location>
        <begin position="448"/>
        <end position="531"/>
    </location>
</feature>
<dbReference type="Proteomes" id="UP000008898">
    <property type="component" value="Chromosome"/>
</dbReference>
<dbReference type="EMBL" id="FP476056">
    <property type="protein sequence ID" value="CAZ94270.1"/>
    <property type="molecule type" value="Genomic_DNA"/>
</dbReference>
<dbReference type="InterPro" id="IPR057739">
    <property type="entry name" value="Glyco_hydro_29_N"/>
</dbReference>
<name>G0L8Y7_ZOBGA</name>